<feature type="compositionally biased region" description="Basic residues" evidence="7">
    <location>
        <begin position="108"/>
        <end position="117"/>
    </location>
</feature>
<dbReference type="GO" id="GO:0005737">
    <property type="term" value="C:cytoplasm"/>
    <property type="evidence" value="ECO:0007669"/>
    <property type="project" value="TreeGrafter"/>
</dbReference>
<dbReference type="InterPro" id="IPR008271">
    <property type="entry name" value="Ser/Thr_kinase_AS"/>
</dbReference>
<evidence type="ECO:0000256" key="4">
    <source>
        <dbReference type="ARBA" id="ARBA00022840"/>
    </source>
</evidence>
<dbReference type="PROSITE" id="PS00108">
    <property type="entry name" value="PROTEIN_KINASE_ST"/>
    <property type="match status" value="1"/>
</dbReference>
<dbReference type="OMA" id="KPQLDPG"/>
<organism evidence="9 10">
    <name type="scientific">Serendipita indica (strain DSM 11827)</name>
    <name type="common">Root endophyte fungus</name>
    <name type="synonym">Piriformospora indica</name>
    <dbReference type="NCBI Taxonomy" id="1109443"/>
    <lineage>
        <taxon>Eukaryota</taxon>
        <taxon>Fungi</taxon>
        <taxon>Dikarya</taxon>
        <taxon>Basidiomycota</taxon>
        <taxon>Agaricomycotina</taxon>
        <taxon>Agaricomycetes</taxon>
        <taxon>Sebacinales</taxon>
        <taxon>Serendipitaceae</taxon>
        <taxon>Serendipita</taxon>
    </lineage>
</organism>
<keyword evidence="2 6" id="KW-0547">Nucleotide-binding</keyword>
<dbReference type="InterPro" id="IPR000719">
    <property type="entry name" value="Prot_kinase_dom"/>
</dbReference>
<evidence type="ECO:0000256" key="2">
    <source>
        <dbReference type="ARBA" id="ARBA00022741"/>
    </source>
</evidence>
<dbReference type="SUPFAM" id="SSF56112">
    <property type="entry name" value="Protein kinase-like (PK-like)"/>
    <property type="match status" value="1"/>
</dbReference>
<feature type="domain" description="Protein kinase" evidence="8">
    <location>
        <begin position="580"/>
        <end position="862"/>
    </location>
</feature>
<dbReference type="GO" id="GO:0005634">
    <property type="term" value="C:nucleus"/>
    <property type="evidence" value="ECO:0007669"/>
    <property type="project" value="TreeGrafter"/>
</dbReference>
<comment type="similarity">
    <text evidence="5">Belongs to the protein kinase superfamily. Ser/Thr protein kinase family. GCN2 subfamily.</text>
</comment>
<dbReference type="Gene3D" id="1.10.510.10">
    <property type="entry name" value="Transferase(Phosphotransferase) domain 1"/>
    <property type="match status" value="1"/>
</dbReference>
<dbReference type="GO" id="GO:0005524">
    <property type="term" value="F:ATP binding"/>
    <property type="evidence" value="ECO:0007669"/>
    <property type="project" value="UniProtKB-UniRule"/>
</dbReference>
<dbReference type="HOGENOM" id="CLU_321617_0_0_1"/>
<dbReference type="AlphaFoldDB" id="G4TAH5"/>
<evidence type="ECO:0000313" key="9">
    <source>
        <dbReference type="EMBL" id="CCA68336.1"/>
    </source>
</evidence>
<dbReference type="PANTHER" id="PTHR11042:SF189">
    <property type="entry name" value="PROTEIN KINASE DOMAIN-CONTAINING PROTEIN"/>
    <property type="match status" value="1"/>
</dbReference>
<dbReference type="InterPro" id="IPR050339">
    <property type="entry name" value="CC_SR_Kinase"/>
</dbReference>
<evidence type="ECO:0000259" key="8">
    <source>
        <dbReference type="PROSITE" id="PS50011"/>
    </source>
</evidence>
<evidence type="ECO:0000256" key="1">
    <source>
        <dbReference type="ARBA" id="ARBA00022679"/>
    </source>
</evidence>
<dbReference type="PANTHER" id="PTHR11042">
    <property type="entry name" value="EUKARYOTIC TRANSLATION INITIATION FACTOR 2-ALPHA KINASE EIF2-ALPHA KINASE -RELATED"/>
    <property type="match status" value="1"/>
</dbReference>
<sequence>MPVQTVPTIPQSSGRVTRSQDASARLKLAIQPRPRLHRYSTAGNAPLNMPSGDEHDNADIEEPQSSSRDPTYPHKSEAQSSTPMPTRRRVASDNAAQALSPFGDSHNRRLSGVRRPRPSSSEQSRKRRSLEKPEEPTPGATSSQRAKPRLSVPSRIPAPVKSALASQTTTVMTPERPARDVDNLLRSNQASLKKLSLGEAASNADCDARSESFSPPEMSPSARKGLRMMNPPHARAESSDLLEYFFDTPLDPPKLLALATEFHHDQPKTRGFERQVSQAHVLFGGPAILSPATNEVPPPSSQPAACDDDDDDDFFKFSSPSKPPFDEPGLVKKFKPRDSGVVVSDGSEPDSPVKSRSAVRDLPHLRLPVSGPGVDGITPTSRALRRSAKWGPEHVLADSVTDQPALKVLFDHAPGKNEAEPKARPRTPTKRIQSGRMFSSVPRPKASVAPSAISKGRKSMPNSRFDLAGVIRSPSPEKKPITTARSPMKQRPTILTDFLKRCDQPGLTSASSSVDSISEASSFEETPTRYRAANLLSAIQGAGNAEPRRPTAPRRSSSRFHIITARVSQEDEEGRFANQFQVLGELGHGQFGQVLRVHDRLRNAEYAVKKSERYTGPRHRMRLREEVDALKTLTERGGHPNVLRYIDSWDEEDHLHIQTELCQMGNLSTFLNEYGKKFDKLDEGYIWKIVADVGDGLQFIHFNGFIHLDLKPANILVSDEGRLLIGDFGMASAWPRQMTGDFEREGDREYMAPEILRGVYGKAADMFRCASPFANCCCVRADEGPNSFGMVILEAAANIVVPDMGTPWQRLRQEDFDDAHFEGLSARLVQLIRGMMRTEPGKRLMVDQVCRDVIVGRARAWMNTKRAEAAREGRPAILGSPLAEERAGFVKHILGVDGKGQ</sequence>
<evidence type="ECO:0000256" key="7">
    <source>
        <dbReference type="SAM" id="MobiDB-lite"/>
    </source>
</evidence>
<dbReference type="InterPro" id="IPR011009">
    <property type="entry name" value="Kinase-like_dom_sf"/>
</dbReference>
<protein>
    <recommendedName>
        <fullName evidence="8">Protein kinase domain-containing protein</fullName>
    </recommendedName>
</protein>
<keyword evidence="10" id="KW-1185">Reference proteome</keyword>
<feature type="region of interest" description="Disordered" evidence="7">
    <location>
        <begin position="412"/>
        <end position="488"/>
    </location>
</feature>
<dbReference type="Pfam" id="PF00069">
    <property type="entry name" value="Pkinase"/>
    <property type="match status" value="1"/>
</dbReference>
<feature type="compositionally biased region" description="Low complexity" evidence="7">
    <location>
        <begin position="211"/>
        <end position="221"/>
    </location>
</feature>
<dbReference type="eggNOG" id="KOG0601">
    <property type="taxonomic scope" value="Eukaryota"/>
</dbReference>
<evidence type="ECO:0000256" key="5">
    <source>
        <dbReference type="ARBA" id="ARBA00037982"/>
    </source>
</evidence>
<dbReference type="PROSITE" id="PS00107">
    <property type="entry name" value="PROTEIN_KINASE_ATP"/>
    <property type="match status" value="1"/>
</dbReference>
<feature type="compositionally biased region" description="Basic and acidic residues" evidence="7">
    <location>
        <begin position="412"/>
        <end position="423"/>
    </location>
</feature>
<dbReference type="InterPro" id="IPR017441">
    <property type="entry name" value="Protein_kinase_ATP_BS"/>
</dbReference>
<dbReference type="SMART" id="SM00220">
    <property type="entry name" value="S_TKc"/>
    <property type="match status" value="1"/>
</dbReference>
<feature type="region of interest" description="Disordered" evidence="7">
    <location>
        <begin position="1"/>
        <end position="232"/>
    </location>
</feature>
<dbReference type="EMBL" id="CAFZ01000030">
    <property type="protein sequence ID" value="CCA68336.1"/>
    <property type="molecule type" value="Genomic_DNA"/>
</dbReference>
<dbReference type="PROSITE" id="PS50011">
    <property type="entry name" value="PROTEIN_KINASE_DOM"/>
    <property type="match status" value="1"/>
</dbReference>
<evidence type="ECO:0000256" key="6">
    <source>
        <dbReference type="PROSITE-ProRule" id="PRU10141"/>
    </source>
</evidence>
<feature type="binding site" evidence="6">
    <location>
        <position position="610"/>
    </location>
    <ligand>
        <name>ATP</name>
        <dbReference type="ChEBI" id="CHEBI:30616"/>
    </ligand>
</feature>
<dbReference type="Proteomes" id="UP000007148">
    <property type="component" value="Unassembled WGS sequence"/>
</dbReference>
<dbReference type="Gene3D" id="3.30.200.20">
    <property type="entry name" value="Phosphorylase Kinase, domain 1"/>
    <property type="match status" value="1"/>
</dbReference>
<keyword evidence="1" id="KW-0808">Transferase</keyword>
<keyword evidence="3" id="KW-0418">Kinase</keyword>
<evidence type="ECO:0000313" key="10">
    <source>
        <dbReference type="Proteomes" id="UP000007148"/>
    </source>
</evidence>
<dbReference type="STRING" id="1109443.G4TAH5"/>
<name>G4TAH5_SERID</name>
<keyword evidence="4 6" id="KW-0067">ATP-binding</keyword>
<dbReference type="OrthoDB" id="5337378at2759"/>
<feature type="compositionally biased region" description="Polar residues" evidence="7">
    <location>
        <begin position="1"/>
        <end position="22"/>
    </location>
</feature>
<gene>
    <name evidence="9" type="ORF">PIIN_02202</name>
</gene>
<dbReference type="InParanoid" id="G4TAH5"/>
<comment type="caution">
    <text evidence="9">The sequence shown here is derived from an EMBL/GenBank/DDBJ whole genome shotgun (WGS) entry which is preliminary data.</text>
</comment>
<dbReference type="GO" id="GO:0004672">
    <property type="term" value="F:protein kinase activity"/>
    <property type="evidence" value="ECO:0007669"/>
    <property type="project" value="InterPro"/>
</dbReference>
<reference evidence="9 10" key="1">
    <citation type="journal article" date="2011" name="PLoS Pathog.">
        <title>Endophytic Life Strategies Decoded by Genome and Transcriptome Analyses of the Mutualistic Root Symbiont Piriformospora indica.</title>
        <authorList>
            <person name="Zuccaro A."/>
            <person name="Lahrmann U."/>
            <person name="Guldener U."/>
            <person name="Langen G."/>
            <person name="Pfiffi S."/>
            <person name="Biedenkopf D."/>
            <person name="Wong P."/>
            <person name="Samans B."/>
            <person name="Grimm C."/>
            <person name="Basiewicz M."/>
            <person name="Murat C."/>
            <person name="Martin F."/>
            <person name="Kogel K.H."/>
        </authorList>
    </citation>
    <scope>NUCLEOTIDE SEQUENCE [LARGE SCALE GENOMIC DNA]</scope>
    <source>
        <strain evidence="9 10">DSM 11827</strain>
    </source>
</reference>
<evidence type="ECO:0000256" key="3">
    <source>
        <dbReference type="ARBA" id="ARBA00022777"/>
    </source>
</evidence>
<accession>G4TAH5</accession>
<proteinExistence type="inferred from homology"/>
<feature type="region of interest" description="Disordered" evidence="7">
    <location>
        <begin position="287"/>
        <end position="380"/>
    </location>
</feature>